<dbReference type="FunCoup" id="A0A7I4CTB4">
    <property type="interactions" value="2440"/>
</dbReference>
<keyword evidence="9" id="KW-1133">Transmembrane helix</keyword>
<dbReference type="GO" id="GO:0009706">
    <property type="term" value="C:chloroplast inner membrane"/>
    <property type="evidence" value="ECO:0000318"/>
    <property type="project" value="GO_Central"/>
</dbReference>
<evidence type="ECO:0000256" key="3">
    <source>
        <dbReference type="ARBA" id="ARBA00022640"/>
    </source>
</evidence>
<keyword evidence="10" id="KW-0472">Membrane</keyword>
<keyword evidence="18" id="KW-1185">Reference proteome</keyword>
<dbReference type="GeneID" id="112278149"/>
<evidence type="ECO:0000256" key="5">
    <source>
        <dbReference type="ARBA" id="ARBA00022737"/>
    </source>
</evidence>
<evidence type="ECO:0000256" key="14">
    <source>
        <dbReference type="ARBA" id="ARBA00082202"/>
    </source>
</evidence>
<evidence type="ECO:0000256" key="6">
    <source>
        <dbReference type="ARBA" id="ARBA00022780"/>
    </source>
</evidence>
<dbReference type="GO" id="GO:0009658">
    <property type="term" value="P:chloroplast organization"/>
    <property type="evidence" value="ECO:0000318"/>
    <property type="project" value="GO_Central"/>
</dbReference>
<dbReference type="EnsemblPlants" id="Pp3c26_4000V3.4">
    <property type="protein sequence ID" value="Pp3c26_4000V3.4"/>
    <property type="gene ID" value="Pp3c26_4000"/>
</dbReference>
<feature type="domain" description="STI1" evidence="16">
    <location>
        <begin position="400"/>
        <end position="439"/>
    </location>
</feature>
<keyword evidence="1" id="KW-0813">Transport</keyword>
<dbReference type="Gene3D" id="1.10.2020.20">
    <property type="match status" value="1"/>
</dbReference>
<dbReference type="FunFam" id="1.10.260.100:FF:000008">
    <property type="entry name" value="Protein TIC 40, chloroplastic"/>
    <property type="match status" value="1"/>
</dbReference>
<dbReference type="RefSeq" id="XP_024367057.1">
    <property type="nucleotide sequence ID" value="XM_024511289.2"/>
</dbReference>
<dbReference type="OrthoDB" id="533763at2759"/>
<keyword evidence="5" id="KW-0677">Repeat</keyword>
<reference evidence="17 18" key="1">
    <citation type="journal article" date="2008" name="Science">
        <title>The Physcomitrella genome reveals evolutionary insights into the conquest of land by plants.</title>
        <authorList>
            <person name="Rensing S."/>
            <person name="Lang D."/>
            <person name="Zimmer A."/>
            <person name="Terry A."/>
            <person name="Salamov A."/>
            <person name="Shapiro H."/>
            <person name="Nishiyama T."/>
            <person name="Perroud P.-F."/>
            <person name="Lindquist E."/>
            <person name="Kamisugi Y."/>
            <person name="Tanahashi T."/>
            <person name="Sakakibara K."/>
            <person name="Fujita T."/>
            <person name="Oishi K."/>
            <person name="Shin-I T."/>
            <person name="Kuroki Y."/>
            <person name="Toyoda A."/>
            <person name="Suzuki Y."/>
            <person name="Hashimoto A."/>
            <person name="Yamaguchi K."/>
            <person name="Sugano A."/>
            <person name="Kohara Y."/>
            <person name="Fujiyama A."/>
            <person name="Anterola A."/>
            <person name="Aoki S."/>
            <person name="Ashton N."/>
            <person name="Barbazuk W.B."/>
            <person name="Barker E."/>
            <person name="Bennetzen J."/>
            <person name="Bezanilla M."/>
            <person name="Blankenship R."/>
            <person name="Cho S.H."/>
            <person name="Dutcher S."/>
            <person name="Estelle M."/>
            <person name="Fawcett J.A."/>
            <person name="Gundlach H."/>
            <person name="Hanada K."/>
            <person name="Heyl A."/>
            <person name="Hicks K.A."/>
            <person name="Hugh J."/>
            <person name="Lohr M."/>
            <person name="Mayer K."/>
            <person name="Melkozernov A."/>
            <person name="Murata T."/>
            <person name="Nelson D."/>
            <person name="Pils B."/>
            <person name="Prigge M."/>
            <person name="Reiss B."/>
            <person name="Renner T."/>
            <person name="Rombauts S."/>
            <person name="Rushton P."/>
            <person name="Sanderfoot A."/>
            <person name="Schween G."/>
            <person name="Shiu S.-H."/>
            <person name="Stueber K."/>
            <person name="Theodoulou F.L."/>
            <person name="Tu H."/>
            <person name="Van de Peer Y."/>
            <person name="Verrier P.J."/>
            <person name="Waters E."/>
            <person name="Wood A."/>
            <person name="Yang L."/>
            <person name="Cove D."/>
            <person name="Cuming A."/>
            <person name="Hasebe M."/>
            <person name="Lucas S."/>
            <person name="Mishler D.B."/>
            <person name="Reski R."/>
            <person name="Grigoriev I."/>
            <person name="Quatrano R.S."/>
            <person name="Boore J.L."/>
        </authorList>
    </citation>
    <scope>NUCLEOTIDE SEQUENCE [LARGE SCALE GENOMIC DNA]</scope>
    <source>
        <strain evidence="17 18">cv. Gransden 2004</strain>
    </source>
</reference>
<dbReference type="InterPro" id="IPR038108">
    <property type="entry name" value="RPN13_DEUBAD_sf"/>
</dbReference>
<reference evidence="17" key="3">
    <citation type="submission" date="2020-12" db="UniProtKB">
        <authorList>
            <consortium name="EnsemblPlants"/>
        </authorList>
    </citation>
    <scope>IDENTIFICATION</scope>
</reference>
<evidence type="ECO:0000256" key="10">
    <source>
        <dbReference type="ARBA" id="ARBA00023136"/>
    </source>
</evidence>
<dbReference type="GO" id="GO:0045037">
    <property type="term" value="P:protein import into chloroplast stroma"/>
    <property type="evidence" value="ECO:0000318"/>
    <property type="project" value="GO_Central"/>
</dbReference>
<comment type="subcellular location">
    <subcellularLocation>
        <location evidence="12">Plastid</location>
        <location evidence="12">Chloroplast inner membrane</location>
        <topology evidence="12">Single-pass membrane protein</topology>
    </subcellularLocation>
</comment>
<dbReference type="EnsemblPlants" id="Pp3c26_4000V3.2">
    <property type="protein sequence ID" value="Pp3c26_4000V3.2"/>
    <property type="gene ID" value="Pp3c26_4000"/>
</dbReference>
<dbReference type="Proteomes" id="UP000006727">
    <property type="component" value="Chromosome 26"/>
</dbReference>
<proteinExistence type="predicted"/>
<evidence type="ECO:0000256" key="9">
    <source>
        <dbReference type="ARBA" id="ARBA00022989"/>
    </source>
</evidence>
<dbReference type="Gramene" id="Pp3c26_4000V3.2">
    <property type="protein sequence ID" value="Pp3c26_4000V3.2"/>
    <property type="gene ID" value="Pp3c26_4000"/>
</dbReference>
<feature type="compositionally biased region" description="Polar residues" evidence="15">
    <location>
        <begin position="216"/>
        <end position="233"/>
    </location>
</feature>
<keyword evidence="7" id="KW-0653">Protein transport</keyword>
<dbReference type="PANTHER" id="PTHR47296">
    <property type="entry name" value="PROTEIN TIC 40, CHLOROPLASTIC"/>
    <property type="match status" value="1"/>
</dbReference>
<keyword evidence="4" id="KW-0812">Transmembrane</keyword>
<dbReference type="KEGG" id="ppp:112278149"/>
<dbReference type="OMA" id="MQQVFKT"/>
<dbReference type="EMBL" id="ABEU02000026">
    <property type="status" value="NOT_ANNOTATED_CDS"/>
    <property type="molecule type" value="Genomic_DNA"/>
</dbReference>
<dbReference type="Pfam" id="PF17830">
    <property type="entry name" value="STI1-HOP_DP"/>
    <property type="match status" value="1"/>
</dbReference>
<evidence type="ECO:0000256" key="4">
    <source>
        <dbReference type="ARBA" id="ARBA00022692"/>
    </source>
</evidence>
<evidence type="ECO:0000259" key="16">
    <source>
        <dbReference type="SMART" id="SM00727"/>
    </source>
</evidence>
<dbReference type="Gramene" id="Pp3c26_4000V3.4">
    <property type="protein sequence ID" value="Pp3c26_4000V3.4"/>
    <property type="gene ID" value="Pp3c26_4000"/>
</dbReference>
<dbReference type="AlphaFoldDB" id="A0A7I4CTB4"/>
<organism evidence="17 18">
    <name type="scientific">Physcomitrium patens</name>
    <name type="common">Spreading-leaved earth moss</name>
    <name type="synonym">Physcomitrella patens</name>
    <dbReference type="NCBI Taxonomy" id="3218"/>
    <lineage>
        <taxon>Eukaryota</taxon>
        <taxon>Viridiplantae</taxon>
        <taxon>Streptophyta</taxon>
        <taxon>Embryophyta</taxon>
        <taxon>Bryophyta</taxon>
        <taxon>Bryophytina</taxon>
        <taxon>Bryopsida</taxon>
        <taxon>Funariidae</taxon>
        <taxon>Funariales</taxon>
        <taxon>Funariaceae</taxon>
        <taxon>Physcomitrium</taxon>
    </lineage>
</organism>
<evidence type="ECO:0000256" key="12">
    <source>
        <dbReference type="ARBA" id="ARBA00060470"/>
    </source>
</evidence>
<feature type="compositionally biased region" description="Low complexity" evidence="15">
    <location>
        <begin position="155"/>
        <end position="177"/>
    </location>
</feature>
<sequence length="464" mass="49499">MAMESRLLQAGDVSSPRGCFIVSSARDGAGHRQGQHGFRVSAQRFMRGVQVRQGGNVCGRLEKKVSKSKSVVVAARKSTQEQRETVVSKDDSNEYIESSAEAQGSGYSYIGSPLLWIGVGVGLSALFSFGANAVKRYAMQQMLKSMTGSAGGPGASPFGSPGANPFGAPGGNPFAGMPMPPPGAGFPFPMPPTAASPSPSPVSAAAAAPPVDVSPTNVTSSQPSVVSETPKTSTDAKKTAFTDVNANEILEREQQAAAARFSDQAPSASEPTRPYFADPELVDSKSGSNSGAGAGPSSNDPWNSAGKGKQTVFTVDQLEKMMEDPTVQKMVYPYLPEEMRNPTTFKWMMQNPQYRQQLQDMLNSMGGDGAWDNRMSDMLNNFDLNSTEVKQQFEQIGLTPEEVVAKIMANPEVAVAFQNPKVQAAIMDCSTNPLNITKYQNDKEVMDVFNKISELFPGMNGSPF</sequence>
<dbReference type="InterPro" id="IPR006636">
    <property type="entry name" value="STI1_HS-bd"/>
</dbReference>
<evidence type="ECO:0000256" key="1">
    <source>
        <dbReference type="ARBA" id="ARBA00022448"/>
    </source>
</evidence>
<accession>A0A7I4CTB4</accession>
<feature type="region of interest" description="Disordered" evidence="15">
    <location>
        <begin position="255"/>
        <end position="307"/>
    </location>
</feature>
<gene>
    <name evidence="17" type="primary">LOC112278149</name>
</gene>
<name>A0A7I4CTB4_PHYPA</name>
<evidence type="ECO:0000256" key="13">
    <source>
        <dbReference type="ARBA" id="ARBA00070821"/>
    </source>
</evidence>
<dbReference type="PANTHER" id="PTHR47296:SF1">
    <property type="entry name" value="PROTEIN TIC 40, CHLOROPLASTIC"/>
    <property type="match status" value="1"/>
</dbReference>
<feature type="compositionally biased region" description="Pro residues" evidence="15">
    <location>
        <begin position="178"/>
        <end position="200"/>
    </location>
</feature>
<feature type="compositionally biased region" description="Low complexity" evidence="15">
    <location>
        <begin position="201"/>
        <end position="215"/>
    </location>
</feature>
<dbReference type="Gene3D" id="1.10.260.100">
    <property type="match status" value="1"/>
</dbReference>
<feature type="domain" description="STI1" evidence="16">
    <location>
        <begin position="324"/>
        <end position="358"/>
    </location>
</feature>
<evidence type="ECO:0000256" key="7">
    <source>
        <dbReference type="ARBA" id="ARBA00022927"/>
    </source>
</evidence>
<keyword evidence="6" id="KW-1001">Plastid inner membrane</keyword>
<dbReference type="InterPro" id="IPR041243">
    <property type="entry name" value="STI1/HOP_DP"/>
</dbReference>
<keyword evidence="3" id="KW-0934">Plastid</keyword>
<dbReference type="SMART" id="SM00727">
    <property type="entry name" value="STI1"/>
    <property type="match status" value="2"/>
</dbReference>
<evidence type="ECO:0000256" key="2">
    <source>
        <dbReference type="ARBA" id="ARBA00022528"/>
    </source>
</evidence>
<evidence type="ECO:0000256" key="11">
    <source>
        <dbReference type="ARBA" id="ARBA00056414"/>
    </source>
</evidence>
<evidence type="ECO:0000313" key="17">
    <source>
        <dbReference type="EnsemblPlants" id="Pp3c26_4000V3.2"/>
    </source>
</evidence>
<feature type="compositionally biased region" description="Low complexity" evidence="15">
    <location>
        <begin position="284"/>
        <end position="301"/>
    </location>
</feature>
<feature type="region of interest" description="Disordered" evidence="15">
    <location>
        <begin position="147"/>
        <end position="240"/>
    </location>
</feature>
<evidence type="ECO:0000313" key="18">
    <source>
        <dbReference type="Proteomes" id="UP000006727"/>
    </source>
</evidence>
<reference evidence="17 18" key="2">
    <citation type="journal article" date="2018" name="Plant J.">
        <title>The Physcomitrella patens chromosome-scale assembly reveals moss genome structure and evolution.</title>
        <authorList>
            <person name="Lang D."/>
            <person name="Ullrich K.K."/>
            <person name="Murat F."/>
            <person name="Fuchs J."/>
            <person name="Jenkins J."/>
            <person name="Haas F.B."/>
            <person name="Piednoel M."/>
            <person name="Gundlach H."/>
            <person name="Van Bel M."/>
            <person name="Meyberg R."/>
            <person name="Vives C."/>
            <person name="Morata J."/>
            <person name="Symeonidi A."/>
            <person name="Hiss M."/>
            <person name="Muchero W."/>
            <person name="Kamisugi Y."/>
            <person name="Saleh O."/>
            <person name="Blanc G."/>
            <person name="Decker E.L."/>
            <person name="van Gessel N."/>
            <person name="Grimwood J."/>
            <person name="Hayes R.D."/>
            <person name="Graham S.W."/>
            <person name="Gunter L.E."/>
            <person name="McDaniel S.F."/>
            <person name="Hoernstein S.N.W."/>
            <person name="Larsson A."/>
            <person name="Li F.W."/>
            <person name="Perroud P.F."/>
            <person name="Phillips J."/>
            <person name="Ranjan P."/>
            <person name="Rokshar D.S."/>
            <person name="Rothfels C.J."/>
            <person name="Schneider L."/>
            <person name="Shu S."/>
            <person name="Stevenson D.W."/>
            <person name="Thummler F."/>
            <person name="Tillich M."/>
            <person name="Villarreal Aguilar J.C."/>
            <person name="Widiez T."/>
            <person name="Wong G.K."/>
            <person name="Wymore A."/>
            <person name="Zhang Y."/>
            <person name="Zimmer A.D."/>
            <person name="Quatrano R.S."/>
            <person name="Mayer K.F.X."/>
            <person name="Goodstein D."/>
            <person name="Casacuberta J.M."/>
            <person name="Vandepoele K."/>
            <person name="Reski R."/>
            <person name="Cuming A.C."/>
            <person name="Tuskan G.A."/>
            <person name="Maumus F."/>
            <person name="Salse J."/>
            <person name="Schmutz J."/>
            <person name="Rensing S.A."/>
        </authorList>
    </citation>
    <scope>NUCLEOTIDE SEQUENCE [LARGE SCALE GENOMIC DNA]</scope>
    <source>
        <strain evidence="17 18">cv. Gransden 2004</strain>
    </source>
</reference>
<keyword evidence="8" id="KW-0809">Transit peptide</keyword>
<protein>
    <recommendedName>
        <fullName evidence="13">Protein TIC 40, chloroplastic</fullName>
    </recommendedName>
    <alternativeName>
        <fullName evidence="14">Translocon at the inner envelope membrane of chloroplasts 40</fullName>
    </alternativeName>
</protein>
<evidence type="ECO:0000256" key="8">
    <source>
        <dbReference type="ARBA" id="ARBA00022946"/>
    </source>
</evidence>
<evidence type="ECO:0000256" key="15">
    <source>
        <dbReference type="SAM" id="MobiDB-lite"/>
    </source>
</evidence>
<keyword evidence="2" id="KW-0150">Chloroplast</keyword>
<comment type="function">
    <text evidence="11">Involved in protein precursor import into chloroplasts. Part of the motor complex consisting of a co-chaperone (TIC40) and a chaperone (HSP93) associated with the import channel (TIC110). Causes the release of bound transit peptides from TIC110 and stimulates ATP hydrolysis by HSP93. Involved in reinsertion of proteins from the chloroplast stroma into the inner membrane.</text>
</comment>